<protein>
    <recommendedName>
        <fullName evidence="2">PDZ domain-containing protein</fullName>
    </recommendedName>
</protein>
<proteinExistence type="predicted"/>
<dbReference type="SUPFAM" id="SSF50156">
    <property type="entry name" value="PDZ domain-like"/>
    <property type="match status" value="1"/>
</dbReference>
<organism evidence="3">
    <name type="scientific">Aphanomyces astaci</name>
    <name type="common">Crayfish plague agent</name>
    <dbReference type="NCBI Taxonomy" id="112090"/>
    <lineage>
        <taxon>Eukaryota</taxon>
        <taxon>Sar</taxon>
        <taxon>Stramenopiles</taxon>
        <taxon>Oomycota</taxon>
        <taxon>Saprolegniomycetes</taxon>
        <taxon>Saprolegniales</taxon>
        <taxon>Verrucalvaceae</taxon>
        <taxon>Aphanomyces</taxon>
    </lineage>
</organism>
<gene>
    <name evidence="3" type="ORF">H257_01886</name>
</gene>
<dbReference type="VEuPathDB" id="FungiDB:H257_01886"/>
<feature type="region of interest" description="Disordered" evidence="1">
    <location>
        <begin position="113"/>
        <end position="232"/>
    </location>
</feature>
<reference evidence="3" key="1">
    <citation type="submission" date="2013-12" db="EMBL/GenBank/DDBJ databases">
        <title>The Genome Sequence of Aphanomyces astaci APO3.</title>
        <authorList>
            <consortium name="The Broad Institute Genomics Platform"/>
            <person name="Russ C."/>
            <person name="Tyler B."/>
            <person name="van West P."/>
            <person name="Dieguez-Uribeondo J."/>
            <person name="Young S.K."/>
            <person name="Zeng Q."/>
            <person name="Gargeya S."/>
            <person name="Fitzgerald M."/>
            <person name="Abouelleil A."/>
            <person name="Alvarado L."/>
            <person name="Chapman S.B."/>
            <person name="Gainer-Dewar J."/>
            <person name="Goldberg J."/>
            <person name="Griggs A."/>
            <person name="Gujja S."/>
            <person name="Hansen M."/>
            <person name="Howarth C."/>
            <person name="Imamovic A."/>
            <person name="Ireland A."/>
            <person name="Larimer J."/>
            <person name="McCowan C."/>
            <person name="Murphy C."/>
            <person name="Pearson M."/>
            <person name="Poon T.W."/>
            <person name="Priest M."/>
            <person name="Roberts A."/>
            <person name="Saif S."/>
            <person name="Shea T."/>
            <person name="Sykes S."/>
            <person name="Wortman J."/>
            <person name="Nusbaum C."/>
            <person name="Birren B."/>
        </authorList>
    </citation>
    <scope>NUCLEOTIDE SEQUENCE [LARGE SCALE GENOMIC DNA]</scope>
    <source>
        <strain evidence="3">APO3</strain>
    </source>
</reference>
<dbReference type="InterPro" id="IPR036034">
    <property type="entry name" value="PDZ_sf"/>
</dbReference>
<feature type="compositionally biased region" description="Polar residues" evidence="1">
    <location>
        <begin position="200"/>
        <end position="222"/>
    </location>
</feature>
<dbReference type="CDD" id="cd00136">
    <property type="entry name" value="PDZ_canonical"/>
    <property type="match status" value="1"/>
</dbReference>
<dbReference type="OrthoDB" id="68234at2759"/>
<feature type="compositionally biased region" description="Low complexity" evidence="1">
    <location>
        <begin position="116"/>
        <end position="144"/>
    </location>
</feature>
<sequence length="472" mass="51098">MQSSTASTATGGGSQTQTKVLKKSASERLGLSLISLNPGATGNIYVSSVAPHSTAHRKKVGVGWELLVVNGKNVENMTVDDIARLAGGTSCKQVEITFETTMAERFVKWKADSGVKATPAAKPPTKSKAKAPPATNSTHKATASSPPPPDKAKPAKAGKRGISIAAAQQQEPHNDTDGVDNDDDSLRAGGGTSKKKRGAPQNTIQRFLQSSRSTDPSNTVQHPLQELSRAEKSRQAMVVDKLTYMGFSRADALLSCEKCGSDHIDTNMIWLVSMVEERRFQDELNKAQIESELQKRDEDTQHKRKELQVLETTSSLRALFPESVAFDPDTHAPLVIDLIDTFLLNMDDPATSPLRQAVADILTHETKARRWYPRPSKCYVADLVQRVNGTLATHPPTAACCGQRIPSKRECPLLTLVQAELATLKAHLYMSTSNVGGVPQAFLDADDANRFSLAADGFEVCNVQDLVSDDDD</sequence>
<dbReference type="EMBL" id="KI913116">
    <property type="protein sequence ID" value="ETV86822.1"/>
    <property type="molecule type" value="Genomic_DNA"/>
</dbReference>
<dbReference type="GeneID" id="20803882"/>
<feature type="domain" description="PDZ" evidence="2">
    <location>
        <begin position="18"/>
        <end position="85"/>
    </location>
</feature>
<dbReference type="PROSITE" id="PS50106">
    <property type="entry name" value="PDZ"/>
    <property type="match status" value="1"/>
</dbReference>
<dbReference type="AlphaFoldDB" id="W4H4J7"/>
<evidence type="ECO:0000256" key="1">
    <source>
        <dbReference type="SAM" id="MobiDB-lite"/>
    </source>
</evidence>
<evidence type="ECO:0000313" key="3">
    <source>
        <dbReference type="EMBL" id="ETV86822.1"/>
    </source>
</evidence>
<dbReference type="Pfam" id="PF00595">
    <property type="entry name" value="PDZ"/>
    <property type="match status" value="1"/>
</dbReference>
<dbReference type="Gene3D" id="2.30.42.10">
    <property type="match status" value="1"/>
</dbReference>
<evidence type="ECO:0000259" key="2">
    <source>
        <dbReference type="PROSITE" id="PS50106"/>
    </source>
</evidence>
<dbReference type="InterPro" id="IPR001478">
    <property type="entry name" value="PDZ"/>
</dbReference>
<accession>W4H4J7</accession>
<dbReference type="RefSeq" id="XP_009823621.1">
    <property type="nucleotide sequence ID" value="XM_009825319.1"/>
</dbReference>
<name>W4H4J7_APHAT</name>